<protein>
    <submittedName>
        <fullName evidence="2">Uncharacterized protein</fullName>
    </submittedName>
</protein>
<evidence type="ECO:0000313" key="2">
    <source>
        <dbReference type="EMBL" id="KAF1958878.1"/>
    </source>
</evidence>
<proteinExistence type="predicted"/>
<dbReference type="EMBL" id="ML976986">
    <property type="protein sequence ID" value="KAF1958878.1"/>
    <property type="molecule type" value="Genomic_DNA"/>
</dbReference>
<accession>A0A6A5U2H5</accession>
<dbReference type="PROSITE" id="PS51257">
    <property type="entry name" value="PROKAR_LIPOPROTEIN"/>
    <property type="match status" value="1"/>
</dbReference>
<organism evidence="2 3">
    <name type="scientific">Byssothecium circinans</name>
    <dbReference type="NCBI Taxonomy" id="147558"/>
    <lineage>
        <taxon>Eukaryota</taxon>
        <taxon>Fungi</taxon>
        <taxon>Dikarya</taxon>
        <taxon>Ascomycota</taxon>
        <taxon>Pezizomycotina</taxon>
        <taxon>Dothideomycetes</taxon>
        <taxon>Pleosporomycetidae</taxon>
        <taxon>Pleosporales</taxon>
        <taxon>Massarineae</taxon>
        <taxon>Massarinaceae</taxon>
        <taxon>Byssothecium</taxon>
    </lineage>
</organism>
<sequence>MRSSHRATSIGRHHRSGISQSYRLPSSFLLLVACIYHRFLRLFHPISDWVCKCAYAQAGILNPFDHMIAHAFFWHPEPRYYTASYIIAKTITNTSSGYDLPCDSIADILRCNPHPRISPGFQHESPKDCHQTPQRKF</sequence>
<evidence type="ECO:0000313" key="3">
    <source>
        <dbReference type="Proteomes" id="UP000800035"/>
    </source>
</evidence>
<name>A0A6A5U2H5_9PLEO</name>
<keyword evidence="3" id="KW-1185">Reference proteome</keyword>
<feature type="region of interest" description="Disordered" evidence="1">
    <location>
        <begin position="118"/>
        <end position="137"/>
    </location>
</feature>
<evidence type="ECO:0000256" key="1">
    <source>
        <dbReference type="SAM" id="MobiDB-lite"/>
    </source>
</evidence>
<gene>
    <name evidence="2" type="ORF">CC80DRAFT_490652</name>
</gene>
<dbReference type="Proteomes" id="UP000800035">
    <property type="component" value="Unassembled WGS sequence"/>
</dbReference>
<dbReference type="AlphaFoldDB" id="A0A6A5U2H5"/>
<reference evidence="2" key="1">
    <citation type="journal article" date="2020" name="Stud. Mycol.">
        <title>101 Dothideomycetes genomes: a test case for predicting lifestyles and emergence of pathogens.</title>
        <authorList>
            <person name="Haridas S."/>
            <person name="Albert R."/>
            <person name="Binder M."/>
            <person name="Bloem J."/>
            <person name="Labutti K."/>
            <person name="Salamov A."/>
            <person name="Andreopoulos B."/>
            <person name="Baker S."/>
            <person name="Barry K."/>
            <person name="Bills G."/>
            <person name="Bluhm B."/>
            <person name="Cannon C."/>
            <person name="Castanera R."/>
            <person name="Culley D."/>
            <person name="Daum C."/>
            <person name="Ezra D."/>
            <person name="Gonzalez J."/>
            <person name="Henrissat B."/>
            <person name="Kuo A."/>
            <person name="Liang C."/>
            <person name="Lipzen A."/>
            <person name="Lutzoni F."/>
            <person name="Magnuson J."/>
            <person name="Mondo S."/>
            <person name="Nolan M."/>
            <person name="Ohm R."/>
            <person name="Pangilinan J."/>
            <person name="Park H.-J."/>
            <person name="Ramirez L."/>
            <person name="Alfaro M."/>
            <person name="Sun H."/>
            <person name="Tritt A."/>
            <person name="Yoshinaga Y."/>
            <person name="Zwiers L.-H."/>
            <person name="Turgeon B."/>
            <person name="Goodwin S."/>
            <person name="Spatafora J."/>
            <person name="Crous P."/>
            <person name="Grigoriev I."/>
        </authorList>
    </citation>
    <scope>NUCLEOTIDE SEQUENCE</scope>
    <source>
        <strain evidence="2">CBS 675.92</strain>
    </source>
</reference>